<protein>
    <submittedName>
        <fullName evidence="1">Uncharacterized protein</fullName>
    </submittedName>
</protein>
<dbReference type="AlphaFoldDB" id="X0ZTF2"/>
<name>X0ZTF2_9ZZZZ</name>
<gene>
    <name evidence="1" type="ORF">S01H1_77518</name>
</gene>
<organism evidence="1">
    <name type="scientific">marine sediment metagenome</name>
    <dbReference type="NCBI Taxonomy" id="412755"/>
    <lineage>
        <taxon>unclassified sequences</taxon>
        <taxon>metagenomes</taxon>
        <taxon>ecological metagenomes</taxon>
    </lineage>
</organism>
<proteinExistence type="predicted"/>
<comment type="caution">
    <text evidence="1">The sequence shown here is derived from an EMBL/GenBank/DDBJ whole genome shotgun (WGS) entry which is preliminary data.</text>
</comment>
<evidence type="ECO:0000313" key="1">
    <source>
        <dbReference type="EMBL" id="GAG51461.1"/>
    </source>
</evidence>
<sequence length="47" mass="5731">DRTMNFLKLWVMLKQIRRGVAPDKELLKKAIEFVEPYARKNLKEREQ</sequence>
<accession>X0ZTF2</accession>
<feature type="non-terminal residue" evidence="1">
    <location>
        <position position="1"/>
    </location>
</feature>
<dbReference type="EMBL" id="BARS01052107">
    <property type="protein sequence ID" value="GAG51461.1"/>
    <property type="molecule type" value="Genomic_DNA"/>
</dbReference>
<reference evidence="1" key="1">
    <citation type="journal article" date="2014" name="Front. Microbiol.">
        <title>High frequency of phylogenetically diverse reductive dehalogenase-homologous genes in deep subseafloor sedimentary metagenomes.</title>
        <authorList>
            <person name="Kawai M."/>
            <person name="Futagami T."/>
            <person name="Toyoda A."/>
            <person name="Takaki Y."/>
            <person name="Nishi S."/>
            <person name="Hori S."/>
            <person name="Arai W."/>
            <person name="Tsubouchi T."/>
            <person name="Morono Y."/>
            <person name="Uchiyama I."/>
            <person name="Ito T."/>
            <person name="Fujiyama A."/>
            <person name="Inagaki F."/>
            <person name="Takami H."/>
        </authorList>
    </citation>
    <scope>NUCLEOTIDE SEQUENCE</scope>
    <source>
        <strain evidence="1">Expedition CK06-06</strain>
    </source>
</reference>